<organism evidence="2 3">
    <name type="scientific">Saccharothrix syringae</name>
    <name type="common">Nocardiopsis syringae</name>
    <dbReference type="NCBI Taxonomy" id="103733"/>
    <lineage>
        <taxon>Bacteria</taxon>
        <taxon>Bacillati</taxon>
        <taxon>Actinomycetota</taxon>
        <taxon>Actinomycetes</taxon>
        <taxon>Pseudonocardiales</taxon>
        <taxon>Pseudonocardiaceae</taxon>
        <taxon>Saccharothrix</taxon>
    </lineage>
</organism>
<protein>
    <submittedName>
        <fullName evidence="2">Uncharacterized protein</fullName>
    </submittedName>
</protein>
<feature type="region of interest" description="Disordered" evidence="1">
    <location>
        <begin position="798"/>
        <end position="818"/>
    </location>
</feature>
<dbReference type="Gene3D" id="1.25.40.10">
    <property type="entry name" value="Tetratricopeptide repeat domain"/>
    <property type="match status" value="5"/>
</dbReference>
<feature type="region of interest" description="Disordered" evidence="1">
    <location>
        <begin position="1074"/>
        <end position="1107"/>
    </location>
</feature>
<dbReference type="InterPro" id="IPR011990">
    <property type="entry name" value="TPR-like_helical_dom_sf"/>
</dbReference>
<proteinExistence type="predicted"/>
<dbReference type="OrthoDB" id="3261206at2"/>
<dbReference type="KEGG" id="ssyi:EKG83_23540"/>
<dbReference type="AlphaFoldDB" id="A0A5Q0H2F4"/>
<dbReference type="EMBL" id="CP034550">
    <property type="protein sequence ID" value="QFZ20000.1"/>
    <property type="molecule type" value="Genomic_DNA"/>
</dbReference>
<accession>A0A5Q0H2F4</accession>
<dbReference type="RefSeq" id="WP_033431095.1">
    <property type="nucleotide sequence ID" value="NZ_CP034550.1"/>
</dbReference>
<evidence type="ECO:0000256" key="1">
    <source>
        <dbReference type="SAM" id="MobiDB-lite"/>
    </source>
</evidence>
<gene>
    <name evidence="2" type="ORF">EKG83_23540</name>
</gene>
<name>A0A5Q0H2F4_SACSY</name>
<sequence>MAGSASPGGGIAPARHVVNTVAGVVHGTVAQIGVVHGNVYVGTRHAPPSTAAPGRVAPPPRTGHLDRARAVAPRELLGREAELAELEDFCTSPRPAAPYQWWTAPAWGGKSALTAWFATHPPAGVRVVSFFGAPESTGRNARMAFVDEVTDQLAALLGRSASGVTSRSAREARLPDLLAEAADECAEHGEHLVLVVDGAADPDRVPSSLPARPPGNLRVVVTGRAPGPAPRCARVLPPSGVAREARAGAEDDLATLVDGAGDLVGLLAVCRGGLAVDDLAELCGTPSREVAGLLGAADRCLVRRAPLHPGAAAADVYSFRHRDLREAACGLFAPSELDRYRRRVHAWARRYRARGWPPDTPEYLLRGYFELVLEERGGRRAVELATSAERRARLLALTGDDRAAVDDLCCAMSRLREEDSPDLVALVRLAVHRDRLAAVRDVPVPLPAAWARLGDVGRAEQLARSIPDADDRTRALTALARTLAEVGDTGRAEEVARSIPGLDDRSAALAVVAEAVAAAGDPAWAETLAGSIPDPHRRTRALALVAVAAAADDPARAESIARRVDDEQARSGAVELIGQAVLERHVGALAEAGDFDLATAVLPTVTNPYRRSRAACAIARHAALAGEAELAAALLARAGEEVVQVRNADERALAVQDLACAAAAAERPSWARSLVEHGVPGRAHRVRALTALARAVAGGGRTGEAAALLDQAEELAWSIPDPGDRAWALVSVVEQARHCGDRTRAGGVIRRSGTPLGVTGTAGELARALTAVAAAAAANGHEDWAHRLRDHVRRRLADAADDPGTGAAGPAPARSRDLRDLHESATDPARRAVAWARLAGAAARTGHRDLYAAGIEHAVDLSCSIEDPYREALALADLARVAGAAADDERADGLLDRAEAAASAVPHLDQRSDAIATTAQAAADTGRFDRSEVLARSVTDSRTRARALTHLARCATERGDVGWASSLAGSIPEAGHRAWALSAVAEATARLGEPEWAVELTGAVDHPAARSAALTAIVPALPRHRRAHVIGEVLEIDEWHRPLGPLFAARPDATPVVVRELALAYCGRPTLGAPVDGDRPGVRARSAAGRRGGSSGHAALTRSDARA</sequence>
<keyword evidence="3" id="KW-1185">Reference proteome</keyword>
<evidence type="ECO:0000313" key="3">
    <source>
        <dbReference type="Proteomes" id="UP000325787"/>
    </source>
</evidence>
<evidence type="ECO:0000313" key="2">
    <source>
        <dbReference type="EMBL" id="QFZ20000.1"/>
    </source>
</evidence>
<dbReference type="Proteomes" id="UP000325787">
    <property type="component" value="Chromosome"/>
</dbReference>
<feature type="compositionally biased region" description="Low complexity" evidence="1">
    <location>
        <begin position="802"/>
        <end position="813"/>
    </location>
</feature>
<reference evidence="3" key="1">
    <citation type="journal article" date="2021" name="Curr. Microbiol.">
        <title>Complete genome of nocamycin-producing strain Saccharothrix syringae NRRL B-16468 reveals the biosynthetic potential for secondary metabolites.</title>
        <authorList>
            <person name="Mo X."/>
            <person name="Yang S."/>
        </authorList>
    </citation>
    <scope>NUCLEOTIDE SEQUENCE [LARGE SCALE GENOMIC DNA]</scope>
    <source>
        <strain evidence="3">ATCC 51364 / DSM 43886 / JCM 6844 / KCTC 9398 / NBRC 14523 / NRRL B-16468 / INA 2240</strain>
    </source>
</reference>